<feature type="domain" description="Hydantoinase A/oxoprolinase" evidence="2">
    <location>
        <begin position="203"/>
        <end position="500"/>
    </location>
</feature>
<dbReference type="SUPFAM" id="SSF53067">
    <property type="entry name" value="Actin-like ATPase domain"/>
    <property type="match status" value="1"/>
</dbReference>
<name>A0AAN1XYN6_UNVUL</name>
<gene>
    <name evidence="5" type="ORF">WPS_30920</name>
</gene>
<dbReference type="EMBL" id="AP025523">
    <property type="protein sequence ID" value="BDE07816.1"/>
    <property type="molecule type" value="Genomic_DNA"/>
</dbReference>
<keyword evidence="6" id="KW-1185">Reference proteome</keyword>
<dbReference type="PANTHER" id="PTHR11365:SF23">
    <property type="entry name" value="HYPOTHETICAL 5-OXOPROLINASE (EUROFUNG)-RELATED"/>
    <property type="match status" value="1"/>
</dbReference>
<dbReference type="AlphaFoldDB" id="A0AAN1XYN6"/>
<dbReference type="GO" id="GO:0005829">
    <property type="term" value="C:cytosol"/>
    <property type="evidence" value="ECO:0007669"/>
    <property type="project" value="TreeGrafter"/>
</dbReference>
<evidence type="ECO:0008006" key="7">
    <source>
        <dbReference type="Google" id="ProtNLM"/>
    </source>
</evidence>
<evidence type="ECO:0000313" key="5">
    <source>
        <dbReference type="EMBL" id="BDE07816.1"/>
    </source>
</evidence>
<evidence type="ECO:0000313" key="6">
    <source>
        <dbReference type="Proteomes" id="UP001317532"/>
    </source>
</evidence>
<feature type="domain" description="Acetophenone carboxylase-like C-terminal" evidence="4">
    <location>
        <begin position="512"/>
        <end position="678"/>
    </location>
</feature>
<dbReference type="GO" id="GO:0006749">
    <property type="term" value="P:glutathione metabolic process"/>
    <property type="evidence" value="ECO:0007669"/>
    <property type="project" value="TreeGrafter"/>
</dbReference>
<dbReference type="InterPro" id="IPR008040">
    <property type="entry name" value="Hydant_A_N"/>
</dbReference>
<proteinExistence type="predicted"/>
<dbReference type="InterPro" id="IPR049517">
    <property type="entry name" value="ACX-like_C"/>
</dbReference>
<dbReference type="RefSeq" id="WP_317995379.1">
    <property type="nucleotide sequence ID" value="NZ_AP025523.1"/>
</dbReference>
<feature type="compositionally biased region" description="Polar residues" evidence="1">
    <location>
        <begin position="690"/>
        <end position="714"/>
    </location>
</feature>
<sequence length="714" mass="75271">MSWRVGIDIGGTFTDLVALADDGRLVRHKVSSTPRAPEEGLLEALRALLAGVSGDEIALVAHASTIATNALLGQLHLELPRVAFVTTEGFRDVLEIGRQNRSAIYDLHVTRPKPLARREDRLVVRERRAHDGSVIVPLDDATVASAAAAIAERGIRAVAVGLLHADVDGAHERAVAAAIADAVPDADISLSSEIDPQYREYERFSTTVVNAALAPIVRAYLDRVARGVRALGVRAPIFVMRSDGGMAALGVASRRPATLIESGPASGVIGAAYLGRALGLDNVLSFDMGGTTAKAGTIFRGVPEVSASFEAAGATHSGRSVKGSGYPVRFPFVDLAEVSAGGGTIAWVDAAGTLRVGPVSAGADPGPACYGNGDRPTVTDANVVLRRSNPRALLDGAFPIDAQRSYDAVASVAAPLDGDIERTAAGIVALVDAEMAKVLRIVSVERGYDPRDFSLLAFGGGGPLHACAVASEIGVARVIVPPLPGVFSAYGLLAADVRATAVRSLVALADDAAWKHVRTLFESLTREGDEALGEQGVAKEERSFVRELDLRYVGQSTELTVTAPRSLEDAVELFHLRHEQRYGFAARRDPVEVVTVRVVAIGTTPKPRLDAAMTPASRAPEARALREHRDAYDGALFVPTPVYGREHLRPGDAFAGPAVIEQYDATTYVAPAWNARVDGYGNVVLERDVTPSSSNRDVTLSSSKRSDRSPGTAS</sequence>
<dbReference type="InterPro" id="IPR045079">
    <property type="entry name" value="Oxoprolinase-like"/>
</dbReference>
<dbReference type="InterPro" id="IPR002821">
    <property type="entry name" value="Hydantoinase_A"/>
</dbReference>
<dbReference type="PANTHER" id="PTHR11365">
    <property type="entry name" value="5-OXOPROLINASE RELATED"/>
    <property type="match status" value="1"/>
</dbReference>
<evidence type="ECO:0000259" key="2">
    <source>
        <dbReference type="Pfam" id="PF01968"/>
    </source>
</evidence>
<dbReference type="Pfam" id="PF01968">
    <property type="entry name" value="Hydantoinase_A"/>
    <property type="match status" value="1"/>
</dbReference>
<protein>
    <recommendedName>
        <fullName evidence="7">Hydantoinase/oxoprolinase family protein</fullName>
    </recommendedName>
</protein>
<evidence type="ECO:0000256" key="1">
    <source>
        <dbReference type="SAM" id="MobiDB-lite"/>
    </source>
</evidence>
<evidence type="ECO:0000259" key="4">
    <source>
        <dbReference type="Pfam" id="PF19278"/>
    </source>
</evidence>
<dbReference type="InterPro" id="IPR043129">
    <property type="entry name" value="ATPase_NBD"/>
</dbReference>
<organism evidence="5 6">
    <name type="scientific">Vulcanimicrobium alpinum</name>
    <dbReference type="NCBI Taxonomy" id="3016050"/>
    <lineage>
        <taxon>Bacteria</taxon>
        <taxon>Bacillati</taxon>
        <taxon>Vulcanimicrobiota</taxon>
        <taxon>Vulcanimicrobiia</taxon>
        <taxon>Vulcanimicrobiales</taxon>
        <taxon>Vulcanimicrobiaceae</taxon>
        <taxon>Vulcanimicrobium</taxon>
    </lineage>
</organism>
<dbReference type="Pfam" id="PF19278">
    <property type="entry name" value="Hydant_A_C"/>
    <property type="match status" value="1"/>
</dbReference>
<feature type="domain" description="Hydantoinase/oxoprolinase N-terminal" evidence="3">
    <location>
        <begin position="4"/>
        <end position="180"/>
    </location>
</feature>
<evidence type="ECO:0000259" key="3">
    <source>
        <dbReference type="Pfam" id="PF05378"/>
    </source>
</evidence>
<dbReference type="Pfam" id="PF05378">
    <property type="entry name" value="Hydant_A_N"/>
    <property type="match status" value="1"/>
</dbReference>
<dbReference type="Proteomes" id="UP001317532">
    <property type="component" value="Chromosome"/>
</dbReference>
<dbReference type="KEGG" id="vab:WPS_30920"/>
<dbReference type="Gene3D" id="3.30.420.40">
    <property type="match status" value="1"/>
</dbReference>
<dbReference type="GO" id="GO:0017168">
    <property type="term" value="F:5-oxoprolinase (ATP-hydrolyzing) activity"/>
    <property type="evidence" value="ECO:0007669"/>
    <property type="project" value="TreeGrafter"/>
</dbReference>
<accession>A0AAN1XYN6</accession>
<feature type="region of interest" description="Disordered" evidence="1">
    <location>
        <begin position="687"/>
        <end position="714"/>
    </location>
</feature>
<reference evidence="5 6" key="1">
    <citation type="journal article" date="2022" name="ISME Commun">
        <title>Vulcanimicrobium alpinus gen. nov. sp. nov., the first cultivated representative of the candidate phylum 'Eremiobacterota', is a metabolically versatile aerobic anoxygenic phototroph.</title>
        <authorList>
            <person name="Yabe S."/>
            <person name="Muto K."/>
            <person name="Abe K."/>
            <person name="Yokota A."/>
            <person name="Staudigel H."/>
            <person name="Tebo B.M."/>
        </authorList>
    </citation>
    <scope>NUCLEOTIDE SEQUENCE [LARGE SCALE GENOMIC DNA]</scope>
    <source>
        <strain evidence="5 6">WC8-2</strain>
    </source>
</reference>